<protein>
    <submittedName>
        <fullName evidence="5">Transmembrane protein</fullName>
    </submittedName>
</protein>
<dbReference type="EMBL" id="UZAN01046758">
    <property type="protein sequence ID" value="VDP84547.1"/>
    <property type="molecule type" value="Genomic_DNA"/>
</dbReference>
<evidence type="ECO:0000256" key="2">
    <source>
        <dbReference type="SAM" id="Phobius"/>
    </source>
</evidence>
<sequence>MSGYRYASARRLGDRSASVSPEPVPPIYGATLSSEPETTSDYGARPYDPQDPNMVSNTMFYDPNSPFFGMDPQLVGFFQKHNVVMDDGAVVNINALKEKAALESKPKKKFQPPFGLSRKQFTIAVVVTVALVIILAIILGLGLYFGLRYITPSYPQAQPWWRRTLLYQINVLTWANDVGGPTGRLVDLIPRMAYLSVQPSPGPYEHNHSQRAPDSSGAAIVFRAVSTQKYVAAILPN</sequence>
<keyword evidence="4" id="KW-1185">Reference proteome</keyword>
<keyword evidence="2" id="KW-0812">Transmembrane</keyword>
<reference evidence="3 4" key="2">
    <citation type="submission" date="2018-11" db="EMBL/GenBank/DDBJ databases">
        <authorList>
            <consortium name="Pathogen Informatics"/>
        </authorList>
    </citation>
    <scope>NUCLEOTIDE SEQUENCE [LARGE SCALE GENOMIC DNA]</scope>
    <source>
        <strain evidence="3 4">Egypt</strain>
    </source>
</reference>
<dbReference type="Proteomes" id="UP000272942">
    <property type="component" value="Unassembled WGS sequence"/>
</dbReference>
<organism evidence="5">
    <name type="scientific">Echinostoma caproni</name>
    <dbReference type="NCBI Taxonomy" id="27848"/>
    <lineage>
        <taxon>Eukaryota</taxon>
        <taxon>Metazoa</taxon>
        <taxon>Spiralia</taxon>
        <taxon>Lophotrochozoa</taxon>
        <taxon>Platyhelminthes</taxon>
        <taxon>Trematoda</taxon>
        <taxon>Digenea</taxon>
        <taxon>Plagiorchiida</taxon>
        <taxon>Echinostomata</taxon>
        <taxon>Echinostomatoidea</taxon>
        <taxon>Echinostomatidae</taxon>
        <taxon>Echinostoma</taxon>
    </lineage>
</organism>
<name>A0A183APV5_9TREM</name>
<evidence type="ECO:0000313" key="3">
    <source>
        <dbReference type="EMBL" id="VDP84547.1"/>
    </source>
</evidence>
<reference evidence="5" key="1">
    <citation type="submission" date="2016-06" db="UniProtKB">
        <authorList>
            <consortium name="WormBaseParasite"/>
        </authorList>
    </citation>
    <scope>IDENTIFICATION</scope>
</reference>
<dbReference type="OrthoDB" id="1740265at2759"/>
<evidence type="ECO:0000256" key="1">
    <source>
        <dbReference type="SAM" id="MobiDB-lite"/>
    </source>
</evidence>
<keyword evidence="2" id="KW-0472">Membrane</keyword>
<gene>
    <name evidence="3" type="ORF">ECPE_LOCUS8990</name>
</gene>
<evidence type="ECO:0000313" key="4">
    <source>
        <dbReference type="Proteomes" id="UP000272942"/>
    </source>
</evidence>
<dbReference type="WBParaSite" id="ECPE_0000901801-mRNA-1">
    <property type="protein sequence ID" value="ECPE_0000901801-mRNA-1"/>
    <property type="gene ID" value="ECPE_0000901801"/>
</dbReference>
<feature type="compositionally biased region" description="Polar residues" evidence="1">
    <location>
        <begin position="31"/>
        <end position="41"/>
    </location>
</feature>
<keyword evidence="2" id="KW-1133">Transmembrane helix</keyword>
<evidence type="ECO:0000313" key="5">
    <source>
        <dbReference type="WBParaSite" id="ECPE_0000901801-mRNA-1"/>
    </source>
</evidence>
<feature type="transmembrane region" description="Helical" evidence="2">
    <location>
        <begin position="121"/>
        <end position="147"/>
    </location>
</feature>
<dbReference type="AlphaFoldDB" id="A0A183APV5"/>
<feature type="region of interest" description="Disordered" evidence="1">
    <location>
        <begin position="1"/>
        <end position="48"/>
    </location>
</feature>
<accession>A0A183APV5</accession>
<proteinExistence type="predicted"/>